<evidence type="ECO:0000313" key="3">
    <source>
        <dbReference type="EMBL" id="EMS81695.1"/>
    </source>
</evidence>
<dbReference type="AlphaFoldDB" id="S0G450"/>
<gene>
    <name evidence="3" type="ORF">Dpo_1c08360</name>
</gene>
<protein>
    <submittedName>
        <fullName evidence="3">UspA domain-containing protein</fullName>
    </submittedName>
</protein>
<dbReference type="InterPro" id="IPR014729">
    <property type="entry name" value="Rossmann-like_a/b/a_fold"/>
</dbReference>
<dbReference type="PANTHER" id="PTHR46268">
    <property type="entry name" value="STRESS RESPONSE PROTEIN NHAX"/>
    <property type="match status" value="1"/>
</dbReference>
<dbReference type="Proteomes" id="UP000014216">
    <property type="component" value="Unassembled WGS sequence"/>
</dbReference>
<comment type="caution">
    <text evidence="3">The sequence shown here is derived from an EMBL/GenBank/DDBJ whole genome shotgun (WGS) entry which is preliminary data.</text>
</comment>
<dbReference type="InterPro" id="IPR006015">
    <property type="entry name" value="Universal_stress_UspA"/>
</dbReference>
<reference evidence="3 4" key="1">
    <citation type="journal article" date="2013" name="Genome Announc.">
        <title>Draft Genome Sequence of Desulfotignum phosphitoxidans DSM 13687 Strain FiPS-3.</title>
        <authorList>
            <person name="Poehlein A."/>
            <person name="Daniel R."/>
            <person name="Simeonova D.D."/>
        </authorList>
    </citation>
    <scope>NUCLEOTIDE SEQUENCE [LARGE SCALE GENOMIC DNA]</scope>
    <source>
        <strain evidence="3 4">DSM 13687</strain>
    </source>
</reference>
<keyword evidence="4" id="KW-1185">Reference proteome</keyword>
<dbReference type="CDD" id="cd00293">
    <property type="entry name" value="USP-like"/>
    <property type="match status" value="1"/>
</dbReference>
<dbReference type="RefSeq" id="WP_006964459.1">
    <property type="nucleotide sequence ID" value="NZ_APJX01000001.1"/>
</dbReference>
<sequence>MKILVAYDKNTSTSKVLDKALKRAKESKAYVYLIRTCDSDTREREIRELEHRLNEIREEVFQKHGIESEVHILIRGLAPGEDIVQYAYEQDVDEIIIGLKKRSKVEKMVFGSTAQYVILEAHCPVLTVK</sequence>
<dbReference type="EMBL" id="APJX01000001">
    <property type="protein sequence ID" value="EMS81695.1"/>
    <property type="molecule type" value="Genomic_DNA"/>
</dbReference>
<dbReference type="PRINTS" id="PR01438">
    <property type="entry name" value="UNVRSLSTRESS"/>
</dbReference>
<dbReference type="InterPro" id="IPR006016">
    <property type="entry name" value="UspA"/>
</dbReference>
<organism evidence="3 4">
    <name type="scientific">Desulfotignum phosphitoxidans DSM 13687</name>
    <dbReference type="NCBI Taxonomy" id="1286635"/>
    <lineage>
        <taxon>Bacteria</taxon>
        <taxon>Pseudomonadati</taxon>
        <taxon>Thermodesulfobacteriota</taxon>
        <taxon>Desulfobacteria</taxon>
        <taxon>Desulfobacterales</taxon>
        <taxon>Desulfobacteraceae</taxon>
        <taxon>Desulfotignum</taxon>
    </lineage>
</organism>
<comment type="similarity">
    <text evidence="1">Belongs to the universal stress protein A family.</text>
</comment>
<evidence type="ECO:0000313" key="4">
    <source>
        <dbReference type="Proteomes" id="UP000014216"/>
    </source>
</evidence>
<accession>S0G450</accession>
<name>S0G450_9BACT</name>
<evidence type="ECO:0000259" key="2">
    <source>
        <dbReference type="Pfam" id="PF00582"/>
    </source>
</evidence>
<evidence type="ECO:0000256" key="1">
    <source>
        <dbReference type="ARBA" id="ARBA00008791"/>
    </source>
</evidence>
<feature type="domain" description="UspA" evidence="2">
    <location>
        <begin position="2"/>
        <end position="129"/>
    </location>
</feature>
<dbReference type="SUPFAM" id="SSF52402">
    <property type="entry name" value="Adenine nucleotide alpha hydrolases-like"/>
    <property type="match status" value="1"/>
</dbReference>
<proteinExistence type="inferred from homology"/>
<dbReference type="Gene3D" id="3.40.50.620">
    <property type="entry name" value="HUPs"/>
    <property type="match status" value="1"/>
</dbReference>
<dbReference type="OrthoDB" id="5419113at2"/>
<dbReference type="Pfam" id="PF00582">
    <property type="entry name" value="Usp"/>
    <property type="match status" value="1"/>
</dbReference>
<dbReference type="PANTHER" id="PTHR46268:SF6">
    <property type="entry name" value="UNIVERSAL STRESS PROTEIN UP12"/>
    <property type="match status" value="1"/>
</dbReference>